<protein>
    <submittedName>
        <fullName evidence="1">Jg15241 protein</fullName>
    </submittedName>
</protein>
<dbReference type="EMBL" id="CAKXAJ010025074">
    <property type="protein sequence ID" value="CAH2234646.1"/>
    <property type="molecule type" value="Genomic_DNA"/>
</dbReference>
<dbReference type="OrthoDB" id="407509at2759"/>
<comment type="caution">
    <text evidence="1">The sequence shown here is derived from an EMBL/GenBank/DDBJ whole genome shotgun (WGS) entry which is preliminary data.</text>
</comment>
<dbReference type="AlphaFoldDB" id="A0A8S4REL5"/>
<proteinExistence type="predicted"/>
<keyword evidence="2" id="KW-1185">Reference proteome</keyword>
<evidence type="ECO:0000313" key="2">
    <source>
        <dbReference type="Proteomes" id="UP000838756"/>
    </source>
</evidence>
<name>A0A8S4REL5_9NEOP</name>
<accession>A0A8S4REL5</accession>
<organism evidence="1 2">
    <name type="scientific">Pararge aegeria aegeria</name>
    <dbReference type="NCBI Taxonomy" id="348720"/>
    <lineage>
        <taxon>Eukaryota</taxon>
        <taxon>Metazoa</taxon>
        <taxon>Ecdysozoa</taxon>
        <taxon>Arthropoda</taxon>
        <taxon>Hexapoda</taxon>
        <taxon>Insecta</taxon>
        <taxon>Pterygota</taxon>
        <taxon>Neoptera</taxon>
        <taxon>Endopterygota</taxon>
        <taxon>Lepidoptera</taxon>
        <taxon>Glossata</taxon>
        <taxon>Ditrysia</taxon>
        <taxon>Papilionoidea</taxon>
        <taxon>Nymphalidae</taxon>
        <taxon>Satyrinae</taxon>
        <taxon>Satyrini</taxon>
        <taxon>Parargina</taxon>
        <taxon>Pararge</taxon>
    </lineage>
</organism>
<reference evidence="1" key="1">
    <citation type="submission" date="2022-03" db="EMBL/GenBank/DDBJ databases">
        <authorList>
            <person name="Lindestad O."/>
        </authorList>
    </citation>
    <scope>NUCLEOTIDE SEQUENCE</scope>
</reference>
<sequence>MWQWAGYIARRTDGHWGPKVLECRHRTGNAALVGPQRRGRTASKESLGAAGNKRTGIVDFRALYKRPMSSSERQSVVVMMIIMK</sequence>
<evidence type="ECO:0000313" key="1">
    <source>
        <dbReference type="EMBL" id="CAH2234646.1"/>
    </source>
</evidence>
<gene>
    <name evidence="1" type="primary">jg15241</name>
    <name evidence="1" type="ORF">PAEG_LOCUS12411</name>
</gene>
<dbReference type="Proteomes" id="UP000838756">
    <property type="component" value="Unassembled WGS sequence"/>
</dbReference>